<evidence type="ECO:0000256" key="2">
    <source>
        <dbReference type="ARBA" id="ARBA00022475"/>
    </source>
</evidence>
<organism evidence="10 11">
    <name type="scientific">Psilopogon haemacephalus</name>
    <name type="common">coppersmith barbet</name>
    <dbReference type="NCBI Taxonomy" id="2585815"/>
    <lineage>
        <taxon>Eukaryota</taxon>
        <taxon>Metazoa</taxon>
        <taxon>Chordata</taxon>
        <taxon>Craniata</taxon>
        <taxon>Vertebrata</taxon>
        <taxon>Euteleostomi</taxon>
        <taxon>Archelosauria</taxon>
        <taxon>Archosauria</taxon>
        <taxon>Dinosauria</taxon>
        <taxon>Saurischia</taxon>
        <taxon>Theropoda</taxon>
        <taxon>Coelurosauria</taxon>
        <taxon>Aves</taxon>
        <taxon>Neognathae</taxon>
        <taxon>Neoaves</taxon>
        <taxon>Telluraves</taxon>
        <taxon>Coraciimorphae</taxon>
        <taxon>Piciformes</taxon>
        <taxon>Megalaimidae</taxon>
        <taxon>Psilopogon</taxon>
    </lineage>
</organism>
<evidence type="ECO:0000313" key="11">
    <source>
        <dbReference type="Proteomes" id="UP000574528"/>
    </source>
</evidence>
<feature type="non-terminal residue" evidence="10">
    <location>
        <position position="141"/>
    </location>
</feature>
<dbReference type="SUPFAM" id="SSF81321">
    <property type="entry name" value="Family A G protein-coupled receptor-like"/>
    <property type="match status" value="1"/>
</dbReference>
<feature type="transmembrane region" description="Helical" evidence="9">
    <location>
        <begin position="104"/>
        <end position="123"/>
    </location>
</feature>
<dbReference type="PANTHER" id="PTHR11334">
    <property type="entry name" value="MAS-RELATED G-PROTEIN COUPLED RECEPTOR"/>
    <property type="match status" value="1"/>
</dbReference>
<evidence type="ECO:0000256" key="7">
    <source>
        <dbReference type="ARBA" id="ARBA00023170"/>
    </source>
</evidence>
<keyword evidence="5" id="KW-0297">G-protein coupled receptor</keyword>
<keyword evidence="6 9" id="KW-0472">Membrane</keyword>
<dbReference type="AlphaFoldDB" id="A0A7K9C3U2"/>
<comment type="subcellular location">
    <subcellularLocation>
        <location evidence="1">Cell membrane</location>
        <topology evidence="1">Multi-pass membrane protein</topology>
    </subcellularLocation>
</comment>
<keyword evidence="8" id="KW-0807">Transducer</keyword>
<evidence type="ECO:0000256" key="1">
    <source>
        <dbReference type="ARBA" id="ARBA00004651"/>
    </source>
</evidence>
<evidence type="ECO:0000256" key="5">
    <source>
        <dbReference type="ARBA" id="ARBA00023040"/>
    </source>
</evidence>
<dbReference type="InterPro" id="IPR026234">
    <property type="entry name" value="MRGPCRFAMILY"/>
</dbReference>
<evidence type="ECO:0000256" key="3">
    <source>
        <dbReference type="ARBA" id="ARBA00022692"/>
    </source>
</evidence>
<evidence type="ECO:0000256" key="6">
    <source>
        <dbReference type="ARBA" id="ARBA00023136"/>
    </source>
</evidence>
<dbReference type="InterPro" id="IPR000276">
    <property type="entry name" value="GPCR_Rhodpsn"/>
</dbReference>
<keyword evidence="4 9" id="KW-1133">Transmembrane helix</keyword>
<dbReference type="GO" id="GO:0004930">
    <property type="term" value="F:G protein-coupled receptor activity"/>
    <property type="evidence" value="ECO:0007669"/>
    <property type="project" value="UniProtKB-KW"/>
</dbReference>
<dbReference type="GO" id="GO:0005886">
    <property type="term" value="C:plasma membrane"/>
    <property type="evidence" value="ECO:0007669"/>
    <property type="project" value="UniProtKB-SubCell"/>
</dbReference>
<dbReference type="PRINTS" id="PR00237">
    <property type="entry name" value="GPCRRHODOPSN"/>
</dbReference>
<name>A0A7K9C3U2_9PICI</name>
<feature type="non-terminal residue" evidence="10">
    <location>
        <position position="1"/>
    </location>
</feature>
<accession>A0A7K9C3U2</accession>
<keyword evidence="3 9" id="KW-0812">Transmembrane</keyword>
<evidence type="ECO:0000256" key="8">
    <source>
        <dbReference type="ARBA" id="ARBA00023224"/>
    </source>
</evidence>
<reference evidence="10 11" key="1">
    <citation type="submission" date="2019-09" db="EMBL/GenBank/DDBJ databases">
        <title>Bird 10,000 Genomes (B10K) Project - Family phase.</title>
        <authorList>
            <person name="Zhang G."/>
        </authorList>
    </citation>
    <scope>NUCLEOTIDE SEQUENCE [LARGE SCALE GENOMIC DNA]</scope>
    <source>
        <strain evidence="10">B10K-DU-001-24</strain>
        <tissue evidence="10">Muscle</tissue>
    </source>
</reference>
<evidence type="ECO:0000256" key="4">
    <source>
        <dbReference type="ARBA" id="ARBA00022989"/>
    </source>
</evidence>
<feature type="transmembrane region" description="Helical" evidence="9">
    <location>
        <begin position="74"/>
        <end position="98"/>
    </location>
</feature>
<sequence length="141" mass="15600">KNITAEPSLSNWTPGYVDYGENTEHNCLILVELKALAAVCMAISLCGLVGNSLVVCFLGFHVKHNPFTIYVTNLAVLDFCMLLLFLLLMLAVLSFSAFCRHDSISLYLDFVFAAVILCQYIHINSLAFLTAMSVQQCLDVL</sequence>
<keyword evidence="2" id="KW-1003">Cell membrane</keyword>
<evidence type="ECO:0000256" key="9">
    <source>
        <dbReference type="SAM" id="Phobius"/>
    </source>
</evidence>
<gene>
    <name evidence="10" type="primary">Mrgprd_1</name>
    <name evidence="10" type="ORF">PSIHAE_R14871</name>
</gene>
<keyword evidence="11" id="KW-1185">Reference proteome</keyword>
<evidence type="ECO:0000313" key="10">
    <source>
        <dbReference type="EMBL" id="NXG46907.1"/>
    </source>
</evidence>
<dbReference type="Gene3D" id="1.20.1070.10">
    <property type="entry name" value="Rhodopsin 7-helix transmembrane proteins"/>
    <property type="match status" value="1"/>
</dbReference>
<dbReference type="EMBL" id="VWZI01011388">
    <property type="protein sequence ID" value="NXG46907.1"/>
    <property type="molecule type" value="Genomic_DNA"/>
</dbReference>
<dbReference type="OrthoDB" id="9896011at2759"/>
<dbReference type="Proteomes" id="UP000574528">
    <property type="component" value="Unassembled WGS sequence"/>
</dbReference>
<keyword evidence="7" id="KW-0675">Receptor</keyword>
<protein>
    <submittedName>
        <fullName evidence="10">MRGRD protein</fullName>
    </submittedName>
</protein>
<feature type="transmembrane region" description="Helical" evidence="9">
    <location>
        <begin position="35"/>
        <end position="62"/>
    </location>
</feature>
<comment type="caution">
    <text evidence="10">The sequence shown here is derived from an EMBL/GenBank/DDBJ whole genome shotgun (WGS) entry which is preliminary data.</text>
</comment>
<proteinExistence type="predicted"/>
<dbReference type="PANTHER" id="PTHR11334:SF29">
    <property type="entry name" value="MAS-RELATED G-PROTEIN COUPLED RECEPTOR MEMBER X2"/>
    <property type="match status" value="1"/>
</dbReference>